<dbReference type="VEuPathDB" id="FungiDB:RO3G_13192"/>
<proteinExistence type="predicted"/>
<dbReference type="OMA" id="IMGFECH"/>
<dbReference type="GeneID" id="93620157"/>
<reference evidence="1 2" key="1">
    <citation type="journal article" date="2009" name="PLoS Genet.">
        <title>Genomic analysis of the basal lineage fungus Rhizopus oryzae reveals a whole-genome duplication.</title>
        <authorList>
            <person name="Ma L.-J."/>
            <person name="Ibrahim A.S."/>
            <person name="Skory C."/>
            <person name="Grabherr M.G."/>
            <person name="Burger G."/>
            <person name="Butler M."/>
            <person name="Elias M."/>
            <person name="Idnurm A."/>
            <person name="Lang B.F."/>
            <person name="Sone T."/>
            <person name="Abe A."/>
            <person name="Calvo S.E."/>
            <person name="Corrochano L.M."/>
            <person name="Engels R."/>
            <person name="Fu J."/>
            <person name="Hansberg W."/>
            <person name="Kim J.-M."/>
            <person name="Kodira C.D."/>
            <person name="Koehrsen M.J."/>
            <person name="Liu B."/>
            <person name="Miranda-Saavedra D."/>
            <person name="O'Leary S."/>
            <person name="Ortiz-Castellanos L."/>
            <person name="Poulter R."/>
            <person name="Rodriguez-Romero J."/>
            <person name="Ruiz-Herrera J."/>
            <person name="Shen Y.-Q."/>
            <person name="Zeng Q."/>
            <person name="Galagan J."/>
            <person name="Birren B.W."/>
            <person name="Cuomo C.A."/>
            <person name="Wickes B.L."/>
        </authorList>
    </citation>
    <scope>NUCLEOTIDE SEQUENCE [LARGE SCALE GENOMIC DNA]</scope>
    <source>
        <strain evidence="2">RA 99-880 / ATCC MYA-4621 / FGSC 9543 / NRRL 43880</strain>
    </source>
</reference>
<dbReference type="RefSeq" id="XP_067523877.1">
    <property type="nucleotide sequence ID" value="XM_067667776.1"/>
</dbReference>
<dbReference type="InParanoid" id="I1CJ51"/>
<keyword evidence="2" id="KW-1185">Reference proteome</keyword>
<dbReference type="AlphaFoldDB" id="I1CJ51"/>
<dbReference type="Proteomes" id="UP000009138">
    <property type="component" value="Unassembled WGS sequence"/>
</dbReference>
<evidence type="ECO:0000313" key="1">
    <source>
        <dbReference type="EMBL" id="EIE88481.1"/>
    </source>
</evidence>
<accession>I1CJ51</accession>
<protein>
    <submittedName>
        <fullName evidence="1">Uncharacterized protein</fullName>
    </submittedName>
</protein>
<sequence>MLLAKNSIVDISKIELFCEPAKEKLKNYQCASSNEVNSETKFKNLNRLKFESAKDLSKSLEIIENFKTTNSMERRIKKIYFHIKRNFTKDMVNFYSESDFLQKFWSPVFEAFFAETVFITHWGDTKSWSCKKEEADMKLDFRLVLGPSKVQFDTSTGEFARQPTPRKLYKDRLKSTIAAKATINDILKNSSLTIDDLHSLKIPIIQVMGFECEVFVVALVEPKLYTIEKVHVMNFPVTNKNLRNNGIEAIIQGLAFVEELSLSIQEILDENKIFKVTNKMEAISSKTKPKTVLKKEWTTKVKWFSNKDFEDWIKCQNVGETKSNNHTWL</sequence>
<dbReference type="OrthoDB" id="2290147at2759"/>
<gene>
    <name evidence="1" type="ORF">RO3G_13192</name>
</gene>
<dbReference type="EMBL" id="CH476742">
    <property type="protein sequence ID" value="EIE88481.1"/>
    <property type="molecule type" value="Genomic_DNA"/>
</dbReference>
<name>I1CJ51_RHIO9</name>
<evidence type="ECO:0000313" key="2">
    <source>
        <dbReference type="Proteomes" id="UP000009138"/>
    </source>
</evidence>
<organism evidence="1 2">
    <name type="scientific">Rhizopus delemar (strain RA 99-880 / ATCC MYA-4621 / FGSC 9543 / NRRL 43880)</name>
    <name type="common">Mucormycosis agent</name>
    <name type="synonym">Rhizopus arrhizus var. delemar</name>
    <dbReference type="NCBI Taxonomy" id="246409"/>
    <lineage>
        <taxon>Eukaryota</taxon>
        <taxon>Fungi</taxon>
        <taxon>Fungi incertae sedis</taxon>
        <taxon>Mucoromycota</taxon>
        <taxon>Mucoromycotina</taxon>
        <taxon>Mucoromycetes</taxon>
        <taxon>Mucorales</taxon>
        <taxon>Mucorineae</taxon>
        <taxon>Rhizopodaceae</taxon>
        <taxon>Rhizopus</taxon>
    </lineage>
</organism>